<protein>
    <submittedName>
        <fullName evidence="1">Uncharacterized protein</fullName>
    </submittedName>
</protein>
<sequence>MAQVRRCVTPDAQVIYTDRRCDTLGAVEQAPRPDRPAVATYRGGCARTLRDLVFEVGEAIAANDPNRLAGLYHWPGMSTRQAYAVVSRLETVARRPLVDIVPVMPGGPAQSDYAQTTSRRAPVALRIEQTLANGATPARAVFGLQRHFGCWWLRG</sequence>
<comment type="caution">
    <text evidence="1">The sequence shown here is derived from an EMBL/GenBank/DDBJ whole genome shotgun (WGS) entry which is preliminary data.</text>
</comment>
<evidence type="ECO:0000313" key="1">
    <source>
        <dbReference type="EMBL" id="MFC0677122.1"/>
    </source>
</evidence>
<gene>
    <name evidence="1" type="ORF">ACFFGH_04535</name>
</gene>
<name>A0ABV6RJF9_9GAMM</name>
<dbReference type="RefSeq" id="WP_386665203.1">
    <property type="nucleotide sequence ID" value="NZ_JBHLTG010000001.1"/>
</dbReference>
<dbReference type="Proteomes" id="UP001589896">
    <property type="component" value="Unassembled WGS sequence"/>
</dbReference>
<organism evidence="1 2">
    <name type="scientific">Lysobacter korlensis</name>
    <dbReference type="NCBI Taxonomy" id="553636"/>
    <lineage>
        <taxon>Bacteria</taxon>
        <taxon>Pseudomonadati</taxon>
        <taxon>Pseudomonadota</taxon>
        <taxon>Gammaproteobacteria</taxon>
        <taxon>Lysobacterales</taxon>
        <taxon>Lysobacteraceae</taxon>
        <taxon>Lysobacter</taxon>
    </lineage>
</organism>
<keyword evidence="2" id="KW-1185">Reference proteome</keyword>
<reference evidence="1 2" key="1">
    <citation type="submission" date="2024-09" db="EMBL/GenBank/DDBJ databases">
        <authorList>
            <person name="Sun Q."/>
            <person name="Mori K."/>
        </authorList>
    </citation>
    <scope>NUCLEOTIDE SEQUENCE [LARGE SCALE GENOMIC DNA]</scope>
    <source>
        <strain evidence="1 2">KCTC 23076</strain>
    </source>
</reference>
<proteinExistence type="predicted"/>
<accession>A0ABV6RJF9</accession>
<evidence type="ECO:0000313" key="2">
    <source>
        <dbReference type="Proteomes" id="UP001589896"/>
    </source>
</evidence>
<dbReference type="EMBL" id="JBHLTG010000001">
    <property type="protein sequence ID" value="MFC0677122.1"/>
    <property type="molecule type" value="Genomic_DNA"/>
</dbReference>